<dbReference type="InterPro" id="IPR036105">
    <property type="entry name" value="DiNase_FeMo-co_biosyn_sf"/>
</dbReference>
<dbReference type="PANTHER" id="PTHR42983">
    <property type="entry name" value="DINITROGENASE IRON-MOLYBDENUM COFACTOR PROTEIN-RELATED"/>
    <property type="match status" value="1"/>
</dbReference>
<proteinExistence type="predicted"/>
<dbReference type="Pfam" id="PF02001">
    <property type="entry name" value="DUF134"/>
    <property type="match status" value="1"/>
</dbReference>
<comment type="caution">
    <text evidence="2">The sequence shown here is derived from an EMBL/GenBank/DDBJ whole genome shotgun (WGS) entry which is preliminary data.</text>
</comment>
<keyword evidence="3" id="KW-1185">Reference proteome</keyword>
<dbReference type="PANTHER" id="PTHR42983:SF1">
    <property type="entry name" value="IRON-MOLYBDENUM PROTEIN"/>
    <property type="match status" value="1"/>
</dbReference>
<dbReference type="InterPro" id="IPR002852">
    <property type="entry name" value="UPF0251"/>
</dbReference>
<dbReference type="EMBL" id="JAJEQE010000007">
    <property type="protein sequence ID" value="MCC2148294.1"/>
    <property type="molecule type" value="Genomic_DNA"/>
</dbReference>
<dbReference type="Proteomes" id="UP001299235">
    <property type="component" value="Unassembled WGS sequence"/>
</dbReference>
<dbReference type="RefSeq" id="WP_022118674.1">
    <property type="nucleotide sequence ID" value="NZ_JAJEQE010000007.1"/>
</dbReference>
<evidence type="ECO:0000259" key="1">
    <source>
        <dbReference type="Pfam" id="PF02579"/>
    </source>
</evidence>
<dbReference type="SUPFAM" id="SSF53146">
    <property type="entry name" value="Nitrogenase accessory factor-like"/>
    <property type="match status" value="1"/>
</dbReference>
<reference evidence="2 3" key="1">
    <citation type="submission" date="2021-10" db="EMBL/GenBank/DDBJ databases">
        <title>Anaerobic single-cell dispensing facilitates the cultivation of human gut bacteria.</title>
        <authorList>
            <person name="Afrizal A."/>
        </authorList>
    </citation>
    <scope>NUCLEOTIDE SEQUENCE [LARGE SCALE GENOMIC DNA]</scope>
    <source>
        <strain evidence="2 3">CLA-AA-H246</strain>
    </source>
</reference>
<dbReference type="CDD" id="cd00851">
    <property type="entry name" value="MTH1175"/>
    <property type="match status" value="1"/>
</dbReference>
<evidence type="ECO:0000313" key="2">
    <source>
        <dbReference type="EMBL" id="MCC2148294.1"/>
    </source>
</evidence>
<dbReference type="Pfam" id="PF02579">
    <property type="entry name" value="Nitro_FeMo-Co"/>
    <property type="match status" value="1"/>
</dbReference>
<organism evidence="2 3">
    <name type="scientific">Hominisplanchenecus faecis</name>
    <dbReference type="NCBI Taxonomy" id="2885351"/>
    <lineage>
        <taxon>Bacteria</taxon>
        <taxon>Bacillati</taxon>
        <taxon>Bacillota</taxon>
        <taxon>Clostridia</taxon>
        <taxon>Lachnospirales</taxon>
        <taxon>Lachnospiraceae</taxon>
        <taxon>Hominisplanchenecus</taxon>
    </lineage>
</organism>
<protein>
    <submittedName>
        <fullName evidence="2">DUF134 domain-containing protein</fullName>
    </submittedName>
</protein>
<accession>A0ABS8EVV5</accession>
<gene>
    <name evidence="2" type="ORF">LKD42_03330</name>
</gene>
<dbReference type="InterPro" id="IPR003731">
    <property type="entry name" value="Di-Nase_FeMo-co_biosynth"/>
</dbReference>
<evidence type="ECO:0000313" key="3">
    <source>
        <dbReference type="Proteomes" id="UP001299235"/>
    </source>
</evidence>
<sequence>MPKCRKRRICREPDYVIFQSENGLDDVTTLTVDEYEAIRQIDMEGLSQEECAKKMCVARTTAQLIYNSARKKIAESIVLGKSIRIEGGNYILCDGSPCCENCCKSTQPVNYMQKKGENVMRIAVTYENGEVFQHFGRTENFKIYEVENNKIVNSQVMGSNGIGHGALAGLLSGNQIDVLICGGIGGGAQVALANAGITLCSGASGDTDKAVEAYLRGELTSAGATCSHHSHEEGHACGNHGCGHH</sequence>
<dbReference type="InterPro" id="IPR033913">
    <property type="entry name" value="MTH1175_dom"/>
</dbReference>
<feature type="domain" description="Dinitrogenase iron-molybdenum cofactor biosynthesis" evidence="1">
    <location>
        <begin position="128"/>
        <end position="215"/>
    </location>
</feature>
<name>A0ABS8EVV5_9FIRM</name>
<dbReference type="Gene3D" id="3.30.420.130">
    <property type="entry name" value="Dinitrogenase iron-molybdenum cofactor biosynthesis domain"/>
    <property type="match status" value="1"/>
</dbReference>